<evidence type="ECO:0000313" key="2">
    <source>
        <dbReference type="EMBL" id="KAJ8871891.1"/>
    </source>
</evidence>
<gene>
    <name evidence="2" type="ORF">PR048_028231</name>
</gene>
<evidence type="ECO:0000313" key="3">
    <source>
        <dbReference type="Proteomes" id="UP001159363"/>
    </source>
</evidence>
<dbReference type="EMBL" id="JARBHB010000012">
    <property type="protein sequence ID" value="KAJ8871891.1"/>
    <property type="molecule type" value="Genomic_DNA"/>
</dbReference>
<feature type="region of interest" description="Disordered" evidence="1">
    <location>
        <begin position="1"/>
        <end position="48"/>
    </location>
</feature>
<accession>A0ABQ9GIP8</accession>
<sequence length="97" mass="10194">MERPRNERARKQEIPEKNLRPTASSGTIPTCENPVTRPVIQPGSPWRKANNQLKGEAVAHLTISLVASSGTIPTGENPGAAPPGIEPGLPLLGGEAL</sequence>
<feature type="compositionally biased region" description="Basic and acidic residues" evidence="1">
    <location>
        <begin position="1"/>
        <end position="19"/>
    </location>
</feature>
<protein>
    <submittedName>
        <fullName evidence="2">Uncharacterized protein</fullName>
    </submittedName>
</protein>
<feature type="compositionally biased region" description="Low complexity" evidence="1">
    <location>
        <begin position="86"/>
        <end position="97"/>
    </location>
</feature>
<dbReference type="Proteomes" id="UP001159363">
    <property type="component" value="Chromosome 11"/>
</dbReference>
<name>A0ABQ9GIP8_9NEOP</name>
<organism evidence="2 3">
    <name type="scientific">Dryococelus australis</name>
    <dbReference type="NCBI Taxonomy" id="614101"/>
    <lineage>
        <taxon>Eukaryota</taxon>
        <taxon>Metazoa</taxon>
        <taxon>Ecdysozoa</taxon>
        <taxon>Arthropoda</taxon>
        <taxon>Hexapoda</taxon>
        <taxon>Insecta</taxon>
        <taxon>Pterygota</taxon>
        <taxon>Neoptera</taxon>
        <taxon>Polyneoptera</taxon>
        <taxon>Phasmatodea</taxon>
        <taxon>Verophasmatodea</taxon>
        <taxon>Anareolatae</taxon>
        <taxon>Phasmatidae</taxon>
        <taxon>Eurycanthinae</taxon>
        <taxon>Dryococelus</taxon>
    </lineage>
</organism>
<feature type="region of interest" description="Disordered" evidence="1">
    <location>
        <begin position="69"/>
        <end position="97"/>
    </location>
</feature>
<comment type="caution">
    <text evidence="2">The sequence shown here is derived from an EMBL/GenBank/DDBJ whole genome shotgun (WGS) entry which is preliminary data.</text>
</comment>
<evidence type="ECO:0000256" key="1">
    <source>
        <dbReference type="SAM" id="MobiDB-lite"/>
    </source>
</evidence>
<proteinExistence type="predicted"/>
<reference evidence="2 3" key="1">
    <citation type="submission" date="2023-02" db="EMBL/GenBank/DDBJ databases">
        <title>LHISI_Scaffold_Assembly.</title>
        <authorList>
            <person name="Stuart O.P."/>
            <person name="Cleave R."/>
            <person name="Magrath M.J.L."/>
            <person name="Mikheyev A.S."/>
        </authorList>
    </citation>
    <scope>NUCLEOTIDE SEQUENCE [LARGE SCALE GENOMIC DNA]</scope>
    <source>
        <strain evidence="2">Daus_M_001</strain>
        <tissue evidence="2">Leg muscle</tissue>
    </source>
</reference>
<feature type="compositionally biased region" description="Polar residues" evidence="1">
    <location>
        <begin position="21"/>
        <end position="30"/>
    </location>
</feature>
<keyword evidence="3" id="KW-1185">Reference proteome</keyword>